<sequence>MLPYLALILAMLLWASSFIALKYVFVVFDPIAVLFARMLIATVCVLPLIRLTGARGHYRKGDWKWLMALGLAEPCLYFLFEAQALMLTSASQAAILTATLPMLVAFGAMLFLGERQSARMWAGMAVSMAGVIWLTAGAGQSASAPNPVLGNLLQFLAMVCGAAYMLVAKRLSGRYSPLLLTCVQSVTGSLWFGAGMFTPWVAWPTVFPLWPSFWVVYLGAGITLGSYGLYTWAVCRVPVAQAAMFTNLIPVFAVLLAWAILGETLNAAQWFACALVFAGVWLSQRKDEAAPRAAAQAG</sequence>
<comment type="caution">
    <text evidence="8">The sequence shown here is derived from an EMBL/GenBank/DDBJ whole genome shotgun (WGS) entry which is preliminary data.</text>
</comment>
<dbReference type="PANTHER" id="PTHR32322:SF2">
    <property type="entry name" value="EAMA DOMAIN-CONTAINING PROTEIN"/>
    <property type="match status" value="1"/>
</dbReference>
<dbReference type="InterPro" id="IPR000620">
    <property type="entry name" value="EamA_dom"/>
</dbReference>
<name>A0A6B2KUN0_9NEIS</name>
<feature type="domain" description="EamA" evidence="7">
    <location>
        <begin position="149"/>
        <end position="282"/>
    </location>
</feature>
<evidence type="ECO:0000313" key="8">
    <source>
        <dbReference type="EMBL" id="NDV13861.1"/>
    </source>
</evidence>
<evidence type="ECO:0000259" key="7">
    <source>
        <dbReference type="Pfam" id="PF00892"/>
    </source>
</evidence>
<organism evidence="8 9">
    <name type="scientific">Crenobacter caeni</name>
    <dbReference type="NCBI Taxonomy" id="2705474"/>
    <lineage>
        <taxon>Bacteria</taxon>
        <taxon>Pseudomonadati</taxon>
        <taxon>Pseudomonadota</taxon>
        <taxon>Betaproteobacteria</taxon>
        <taxon>Neisseriales</taxon>
        <taxon>Neisseriaceae</taxon>
        <taxon>Crenobacter</taxon>
    </lineage>
</organism>
<dbReference type="PANTHER" id="PTHR32322">
    <property type="entry name" value="INNER MEMBRANE TRANSPORTER"/>
    <property type="match status" value="1"/>
</dbReference>
<feature type="transmembrane region" description="Helical" evidence="6">
    <location>
        <begin position="92"/>
        <end position="113"/>
    </location>
</feature>
<reference evidence="8 9" key="1">
    <citation type="submission" date="2020-02" db="EMBL/GenBank/DDBJ databases">
        <authorList>
            <person name="Yang Z."/>
        </authorList>
    </citation>
    <scope>NUCLEOTIDE SEQUENCE [LARGE SCALE GENOMIC DNA]</scope>
    <source>
        <strain evidence="8 9">HX-7-9</strain>
    </source>
</reference>
<feature type="domain" description="EamA" evidence="7">
    <location>
        <begin position="3"/>
        <end position="135"/>
    </location>
</feature>
<dbReference type="Gene3D" id="1.10.3730.20">
    <property type="match status" value="1"/>
</dbReference>
<feature type="transmembrane region" description="Helical" evidence="6">
    <location>
        <begin position="267"/>
        <end position="283"/>
    </location>
</feature>
<dbReference type="Pfam" id="PF00892">
    <property type="entry name" value="EamA"/>
    <property type="match status" value="2"/>
</dbReference>
<dbReference type="Proteomes" id="UP000482578">
    <property type="component" value="Unassembled WGS sequence"/>
</dbReference>
<feature type="transmembrane region" description="Helical" evidence="6">
    <location>
        <begin position="120"/>
        <end position="142"/>
    </location>
</feature>
<feature type="transmembrane region" description="Helical" evidence="6">
    <location>
        <begin position="63"/>
        <end position="80"/>
    </location>
</feature>
<evidence type="ECO:0000256" key="4">
    <source>
        <dbReference type="ARBA" id="ARBA00022989"/>
    </source>
</evidence>
<feature type="transmembrane region" description="Helical" evidence="6">
    <location>
        <begin position="148"/>
        <end position="167"/>
    </location>
</feature>
<dbReference type="GO" id="GO:0016020">
    <property type="term" value="C:membrane"/>
    <property type="evidence" value="ECO:0007669"/>
    <property type="project" value="UniProtKB-SubCell"/>
</dbReference>
<evidence type="ECO:0000256" key="1">
    <source>
        <dbReference type="ARBA" id="ARBA00004141"/>
    </source>
</evidence>
<dbReference type="RefSeq" id="WP_163317204.1">
    <property type="nucleotide sequence ID" value="NZ_JAAGAA010000013.1"/>
</dbReference>
<evidence type="ECO:0000256" key="2">
    <source>
        <dbReference type="ARBA" id="ARBA00007362"/>
    </source>
</evidence>
<comment type="similarity">
    <text evidence="2">Belongs to the EamA transporter family.</text>
</comment>
<dbReference type="InterPro" id="IPR050638">
    <property type="entry name" value="AA-Vitamin_Transporters"/>
</dbReference>
<dbReference type="InterPro" id="IPR037185">
    <property type="entry name" value="EmrE-like"/>
</dbReference>
<keyword evidence="5 6" id="KW-0472">Membrane</keyword>
<dbReference type="EMBL" id="JAAGAA010000013">
    <property type="protein sequence ID" value="NDV13861.1"/>
    <property type="molecule type" value="Genomic_DNA"/>
</dbReference>
<keyword evidence="3 6" id="KW-0812">Transmembrane</keyword>
<keyword evidence="4 6" id="KW-1133">Transmembrane helix</keyword>
<comment type="subcellular location">
    <subcellularLocation>
        <location evidence="1">Membrane</location>
        <topology evidence="1">Multi-pass membrane protein</topology>
    </subcellularLocation>
</comment>
<evidence type="ECO:0000256" key="5">
    <source>
        <dbReference type="ARBA" id="ARBA00023136"/>
    </source>
</evidence>
<feature type="transmembrane region" description="Helical" evidence="6">
    <location>
        <begin position="179"/>
        <end position="203"/>
    </location>
</feature>
<proteinExistence type="inferred from homology"/>
<protein>
    <submittedName>
        <fullName evidence="8">DMT family transporter</fullName>
    </submittedName>
</protein>
<dbReference type="SUPFAM" id="SSF103481">
    <property type="entry name" value="Multidrug resistance efflux transporter EmrE"/>
    <property type="match status" value="2"/>
</dbReference>
<gene>
    <name evidence="8" type="ORF">GZH52_13885</name>
</gene>
<keyword evidence="9" id="KW-1185">Reference proteome</keyword>
<feature type="transmembrane region" description="Helical" evidence="6">
    <location>
        <begin position="242"/>
        <end position="261"/>
    </location>
</feature>
<evidence type="ECO:0000313" key="9">
    <source>
        <dbReference type="Proteomes" id="UP000482578"/>
    </source>
</evidence>
<feature type="transmembrane region" description="Helical" evidence="6">
    <location>
        <begin position="30"/>
        <end position="51"/>
    </location>
</feature>
<evidence type="ECO:0000256" key="6">
    <source>
        <dbReference type="SAM" id="Phobius"/>
    </source>
</evidence>
<evidence type="ECO:0000256" key="3">
    <source>
        <dbReference type="ARBA" id="ARBA00022692"/>
    </source>
</evidence>
<feature type="transmembrane region" description="Helical" evidence="6">
    <location>
        <begin position="209"/>
        <end position="230"/>
    </location>
</feature>
<accession>A0A6B2KUN0</accession>
<dbReference type="AlphaFoldDB" id="A0A6B2KUN0"/>